<feature type="transmembrane region" description="Helical" evidence="1">
    <location>
        <begin position="151"/>
        <end position="169"/>
    </location>
</feature>
<dbReference type="Proteomes" id="UP000325577">
    <property type="component" value="Linkage Group LG19"/>
</dbReference>
<dbReference type="PANTHER" id="PTHR33133:SF7">
    <property type="entry name" value="F26K24.10 PROTEIN-RELATED"/>
    <property type="match status" value="1"/>
</dbReference>
<reference evidence="2 3" key="1">
    <citation type="submission" date="2019-09" db="EMBL/GenBank/DDBJ databases">
        <title>A chromosome-level genome assembly of the Chinese tupelo Nyssa sinensis.</title>
        <authorList>
            <person name="Yang X."/>
            <person name="Kang M."/>
            <person name="Yang Y."/>
            <person name="Xiong H."/>
            <person name="Wang M."/>
            <person name="Zhang Z."/>
            <person name="Wang Z."/>
            <person name="Wu H."/>
            <person name="Ma T."/>
            <person name="Liu J."/>
            <person name="Xi Z."/>
        </authorList>
    </citation>
    <scope>NUCLEOTIDE SEQUENCE [LARGE SCALE GENOMIC DNA]</scope>
    <source>
        <strain evidence="2">J267</strain>
        <tissue evidence="2">Leaf</tissue>
    </source>
</reference>
<dbReference type="OrthoDB" id="1934322at2759"/>
<dbReference type="AlphaFoldDB" id="A0A5J5AVA7"/>
<keyword evidence="3" id="KW-1185">Reference proteome</keyword>
<organism evidence="2 3">
    <name type="scientific">Nyssa sinensis</name>
    <dbReference type="NCBI Taxonomy" id="561372"/>
    <lineage>
        <taxon>Eukaryota</taxon>
        <taxon>Viridiplantae</taxon>
        <taxon>Streptophyta</taxon>
        <taxon>Embryophyta</taxon>
        <taxon>Tracheophyta</taxon>
        <taxon>Spermatophyta</taxon>
        <taxon>Magnoliopsida</taxon>
        <taxon>eudicotyledons</taxon>
        <taxon>Gunneridae</taxon>
        <taxon>Pentapetalae</taxon>
        <taxon>asterids</taxon>
        <taxon>Cornales</taxon>
        <taxon>Nyssaceae</taxon>
        <taxon>Nyssa</taxon>
    </lineage>
</organism>
<feature type="transmembrane region" description="Helical" evidence="1">
    <location>
        <begin position="189"/>
        <end position="207"/>
    </location>
</feature>
<evidence type="ECO:0000256" key="1">
    <source>
        <dbReference type="SAM" id="Phobius"/>
    </source>
</evidence>
<feature type="transmembrane region" description="Helical" evidence="1">
    <location>
        <begin position="28"/>
        <end position="49"/>
    </location>
</feature>
<feature type="transmembrane region" description="Helical" evidence="1">
    <location>
        <begin position="80"/>
        <end position="103"/>
    </location>
</feature>
<accession>A0A5J5AVA7</accession>
<keyword evidence="1" id="KW-0812">Transmembrane</keyword>
<keyword evidence="1" id="KW-0472">Membrane</keyword>
<dbReference type="PANTHER" id="PTHR33133">
    <property type="entry name" value="OS08G0107100 PROTEIN-RELATED"/>
    <property type="match status" value="1"/>
</dbReference>
<evidence type="ECO:0000313" key="2">
    <source>
        <dbReference type="EMBL" id="KAA8532931.1"/>
    </source>
</evidence>
<protein>
    <submittedName>
        <fullName evidence="2">Uncharacterized protein</fullName>
    </submittedName>
</protein>
<name>A0A5J5AVA7_9ASTE</name>
<proteinExistence type="predicted"/>
<evidence type="ECO:0000313" key="3">
    <source>
        <dbReference type="Proteomes" id="UP000325577"/>
    </source>
</evidence>
<keyword evidence="1" id="KW-1133">Transmembrane helix</keyword>
<gene>
    <name evidence="2" type="ORF">F0562_032952</name>
</gene>
<feature type="transmembrane region" description="Helical" evidence="1">
    <location>
        <begin position="109"/>
        <end position="130"/>
    </location>
</feature>
<sequence length="258" mass="28915">MSMASPTLNFCGVLSESKRIINAHSRHFLALSVLFVLPLSFSFIIYPTLQHTLFQSDAKNTKALLRYTDTYSSDHPLKTLALPLIYTLFVLFLSLCAVATITYSTYHGFYGSVLVYLQVNWALACVIVVVESKWGFEPLRRSTYLVRGMRWVSLSLLLFFGSSIGFLVWSCTGLAGTNPVGFTDGWKSWAFIVQTVVSSSFVTLLMLHNAASNAVLYMYCKAMHGELAWEIAEEFAQEYVSLPFDDEKVPHVVSVVQV</sequence>
<dbReference type="EMBL" id="CM018042">
    <property type="protein sequence ID" value="KAA8532931.1"/>
    <property type="molecule type" value="Genomic_DNA"/>
</dbReference>